<gene>
    <name evidence="1" type="ORF">SDC9_104798</name>
</gene>
<dbReference type="Gene3D" id="2.40.420.20">
    <property type="match status" value="1"/>
</dbReference>
<organism evidence="1">
    <name type="scientific">bioreactor metagenome</name>
    <dbReference type="NCBI Taxonomy" id="1076179"/>
    <lineage>
        <taxon>unclassified sequences</taxon>
        <taxon>metagenomes</taxon>
        <taxon>ecological metagenomes</taxon>
    </lineage>
</organism>
<proteinExistence type="predicted"/>
<dbReference type="EMBL" id="VSSQ01016533">
    <property type="protein sequence ID" value="MPM57969.1"/>
    <property type="molecule type" value="Genomic_DNA"/>
</dbReference>
<accession>A0A645AXX1</accession>
<comment type="caution">
    <text evidence="1">The sequence shown here is derived from an EMBL/GenBank/DDBJ whole genome shotgun (WGS) entry which is preliminary data.</text>
</comment>
<protein>
    <submittedName>
        <fullName evidence="1">Uncharacterized protein</fullName>
    </submittedName>
</protein>
<sequence length="103" mass="10748">MGVSYTINAVTKEGVLMVPSSSIINTEFGPAVFVRAETAAQYAKVLDVPVESLPKGFIAVPVSIGLSDAMNTEIIGGLEENVEVYMQQSNMPGMPGGGGVIMK</sequence>
<name>A0A645AXX1_9ZZZZ</name>
<reference evidence="1" key="1">
    <citation type="submission" date="2019-08" db="EMBL/GenBank/DDBJ databases">
        <authorList>
            <person name="Kucharzyk K."/>
            <person name="Murdoch R.W."/>
            <person name="Higgins S."/>
            <person name="Loffler F."/>
        </authorList>
    </citation>
    <scope>NUCLEOTIDE SEQUENCE</scope>
</reference>
<evidence type="ECO:0000313" key="1">
    <source>
        <dbReference type="EMBL" id="MPM57969.1"/>
    </source>
</evidence>
<dbReference type="AlphaFoldDB" id="A0A645AXX1"/>